<evidence type="ECO:0000313" key="2">
    <source>
        <dbReference type="Proteomes" id="UP000621454"/>
    </source>
</evidence>
<reference evidence="1" key="2">
    <citation type="submission" date="2020-09" db="EMBL/GenBank/DDBJ databases">
        <authorList>
            <person name="Sun Q."/>
            <person name="Zhou Y."/>
        </authorList>
    </citation>
    <scope>NUCLEOTIDE SEQUENCE</scope>
    <source>
        <strain evidence="1">CGMCC 1.12827</strain>
    </source>
</reference>
<sequence>MGEYGTFTPTISWPELLIRSGSWSCNDAFLVTVTDWDTDVGALPLSPSLLEHPAAVSVSAAAPSAIHIRIPRTRIVSDAPL</sequence>
<dbReference type="Proteomes" id="UP000621454">
    <property type="component" value="Unassembled WGS sequence"/>
</dbReference>
<dbReference type="AlphaFoldDB" id="A0A916X1H2"/>
<accession>A0A916X1H2</accession>
<gene>
    <name evidence="1" type="ORF">GCM10011489_37820</name>
</gene>
<protein>
    <submittedName>
        <fullName evidence="1">Uncharacterized protein</fullName>
    </submittedName>
</protein>
<name>A0A916X1H2_9ACTN</name>
<reference evidence="1" key="1">
    <citation type="journal article" date="2014" name="Int. J. Syst. Evol. Microbiol.">
        <title>Complete genome sequence of Corynebacterium casei LMG S-19264T (=DSM 44701T), isolated from a smear-ripened cheese.</title>
        <authorList>
            <consortium name="US DOE Joint Genome Institute (JGI-PGF)"/>
            <person name="Walter F."/>
            <person name="Albersmeier A."/>
            <person name="Kalinowski J."/>
            <person name="Ruckert C."/>
        </authorList>
    </citation>
    <scope>NUCLEOTIDE SEQUENCE</scope>
    <source>
        <strain evidence="1">CGMCC 1.12827</strain>
    </source>
</reference>
<dbReference type="EMBL" id="BMGC01000053">
    <property type="protein sequence ID" value="GGB47021.1"/>
    <property type="molecule type" value="Genomic_DNA"/>
</dbReference>
<evidence type="ECO:0000313" key="1">
    <source>
        <dbReference type="EMBL" id="GGB47021.1"/>
    </source>
</evidence>
<keyword evidence="2" id="KW-1185">Reference proteome</keyword>
<comment type="caution">
    <text evidence="1">The sequence shown here is derived from an EMBL/GenBank/DDBJ whole genome shotgun (WGS) entry which is preliminary data.</text>
</comment>
<proteinExistence type="predicted"/>
<organism evidence="1 2">
    <name type="scientific">Gordonia jinhuaensis</name>
    <dbReference type="NCBI Taxonomy" id="1517702"/>
    <lineage>
        <taxon>Bacteria</taxon>
        <taxon>Bacillati</taxon>
        <taxon>Actinomycetota</taxon>
        <taxon>Actinomycetes</taxon>
        <taxon>Mycobacteriales</taxon>
        <taxon>Gordoniaceae</taxon>
        <taxon>Gordonia</taxon>
    </lineage>
</organism>